<sequence length="65" mass="7304">MKTALWLSVSVFIIGFGLILLGSLFRIQRWEGGLVLLLGGMVLQSSALIILVVQFVRNYRSRQQP</sequence>
<keyword evidence="3" id="KW-1185">Reference proteome</keyword>
<keyword evidence="1" id="KW-0472">Membrane</keyword>
<gene>
    <name evidence="2" type="ORF">EI290_05300</name>
</gene>
<comment type="caution">
    <text evidence="2">The sequence shown here is derived from an EMBL/GenBank/DDBJ whole genome shotgun (WGS) entry which is preliminary data.</text>
</comment>
<name>A0A428JRJ9_9BACT</name>
<organism evidence="2 3">
    <name type="scientific">Hymenobacter metallilatus</name>
    <dbReference type="NCBI Taxonomy" id="2493666"/>
    <lineage>
        <taxon>Bacteria</taxon>
        <taxon>Pseudomonadati</taxon>
        <taxon>Bacteroidota</taxon>
        <taxon>Cytophagia</taxon>
        <taxon>Cytophagales</taxon>
        <taxon>Hymenobacteraceae</taxon>
        <taxon>Hymenobacter</taxon>
    </lineage>
</organism>
<proteinExistence type="predicted"/>
<reference evidence="2 3" key="1">
    <citation type="submission" date="2018-12" db="EMBL/GenBank/DDBJ databases">
        <authorList>
            <person name="Feng G."/>
            <person name="Zhu H."/>
        </authorList>
    </citation>
    <scope>NUCLEOTIDE SEQUENCE [LARGE SCALE GENOMIC DNA]</scope>
    <source>
        <strain evidence="2 3">9PBR-2</strain>
    </source>
</reference>
<accession>A0A428JRJ9</accession>
<feature type="transmembrane region" description="Helical" evidence="1">
    <location>
        <begin position="6"/>
        <end position="27"/>
    </location>
</feature>
<evidence type="ECO:0000313" key="3">
    <source>
        <dbReference type="Proteomes" id="UP000280066"/>
    </source>
</evidence>
<dbReference type="RefSeq" id="WP_125427466.1">
    <property type="nucleotide sequence ID" value="NZ_RWIS01000002.1"/>
</dbReference>
<protein>
    <recommendedName>
        <fullName evidence="4">Gliding motility protein GldL</fullName>
    </recommendedName>
</protein>
<evidence type="ECO:0008006" key="4">
    <source>
        <dbReference type="Google" id="ProtNLM"/>
    </source>
</evidence>
<dbReference type="AlphaFoldDB" id="A0A428JRJ9"/>
<evidence type="ECO:0000313" key="2">
    <source>
        <dbReference type="EMBL" id="RSK36298.1"/>
    </source>
</evidence>
<evidence type="ECO:0000256" key="1">
    <source>
        <dbReference type="SAM" id="Phobius"/>
    </source>
</evidence>
<keyword evidence="1" id="KW-1133">Transmembrane helix</keyword>
<keyword evidence="1" id="KW-0812">Transmembrane</keyword>
<dbReference type="Proteomes" id="UP000280066">
    <property type="component" value="Unassembled WGS sequence"/>
</dbReference>
<feature type="transmembrane region" description="Helical" evidence="1">
    <location>
        <begin position="34"/>
        <end position="56"/>
    </location>
</feature>
<dbReference type="EMBL" id="RWIS01000002">
    <property type="protein sequence ID" value="RSK36298.1"/>
    <property type="molecule type" value="Genomic_DNA"/>
</dbReference>